<organism evidence="5">
    <name type="scientific">Chrysotila carterae</name>
    <name type="common">Marine alga</name>
    <name type="synonym">Syracosphaera carterae</name>
    <dbReference type="NCBI Taxonomy" id="13221"/>
    <lineage>
        <taxon>Eukaryota</taxon>
        <taxon>Haptista</taxon>
        <taxon>Haptophyta</taxon>
        <taxon>Prymnesiophyceae</taxon>
        <taxon>Isochrysidales</taxon>
        <taxon>Isochrysidaceae</taxon>
        <taxon>Chrysotila</taxon>
    </lineage>
</organism>
<keyword evidence="2" id="KW-0378">Hydrolase</keyword>
<gene>
    <name evidence="5" type="ORF">PCAR00345_LOCUS38229</name>
</gene>
<evidence type="ECO:0000256" key="4">
    <source>
        <dbReference type="ARBA" id="ARBA00048707"/>
    </source>
</evidence>
<evidence type="ECO:0000313" key="5">
    <source>
        <dbReference type="EMBL" id="CAE0785521.1"/>
    </source>
</evidence>
<evidence type="ECO:0000256" key="3">
    <source>
        <dbReference type="ARBA" id="ARBA00038050"/>
    </source>
</evidence>
<comment type="similarity">
    <text evidence="3">Belongs to the PTH2 family.</text>
</comment>
<dbReference type="InterPro" id="IPR023476">
    <property type="entry name" value="Pep_tRNA_hydro_II_dom_sf"/>
</dbReference>
<dbReference type="GO" id="GO:0004045">
    <property type="term" value="F:peptidyl-tRNA hydrolase activity"/>
    <property type="evidence" value="ECO:0007669"/>
    <property type="project" value="UniProtKB-EC"/>
</dbReference>
<proteinExistence type="inferred from homology"/>
<dbReference type="AlphaFoldDB" id="A0A7S4C361"/>
<dbReference type="PANTHER" id="PTHR12649">
    <property type="entry name" value="PEPTIDYL-TRNA HYDROLASE 2"/>
    <property type="match status" value="1"/>
</dbReference>
<dbReference type="CDD" id="cd02430">
    <property type="entry name" value="PTH2"/>
    <property type="match status" value="1"/>
</dbReference>
<dbReference type="NCBIfam" id="TIGR00283">
    <property type="entry name" value="arch_pth2"/>
    <property type="match status" value="1"/>
</dbReference>
<dbReference type="PANTHER" id="PTHR12649:SF11">
    <property type="entry name" value="PEPTIDYL-TRNA HYDROLASE 2, MITOCHONDRIAL"/>
    <property type="match status" value="1"/>
</dbReference>
<sequence>MADGNARNVGPTPVEGQLMEICGCSAQTARAALEAAGPSGVEHALELILSGFEFQETSAPHKMVCLVREDLSMGAGKIAAQVAHGVLGAYRAALQSQPAAVEAWASGGEATIVLKVPNLLSLEQAVSQARSRGLTAYTVCDAGRTQVAAGTTTVGCIGPAPVPAIDAVTGTLSLL</sequence>
<dbReference type="InterPro" id="IPR002833">
    <property type="entry name" value="PTH2"/>
</dbReference>
<protein>
    <recommendedName>
        <fullName evidence="1">peptidyl-tRNA hydrolase</fullName>
        <ecNumber evidence="1">3.1.1.29</ecNumber>
    </recommendedName>
</protein>
<dbReference type="FunFam" id="3.40.1490.10:FF:000001">
    <property type="entry name" value="Peptidyl-tRNA hydrolase 2"/>
    <property type="match status" value="1"/>
</dbReference>
<evidence type="ECO:0000256" key="1">
    <source>
        <dbReference type="ARBA" id="ARBA00013260"/>
    </source>
</evidence>
<dbReference type="EC" id="3.1.1.29" evidence="1"/>
<dbReference type="Pfam" id="PF01981">
    <property type="entry name" value="PTH2"/>
    <property type="match status" value="1"/>
</dbReference>
<comment type="catalytic activity">
    <reaction evidence="4">
        <text>an N-acyl-L-alpha-aminoacyl-tRNA + H2O = an N-acyl-L-amino acid + a tRNA + H(+)</text>
        <dbReference type="Rhea" id="RHEA:54448"/>
        <dbReference type="Rhea" id="RHEA-COMP:10123"/>
        <dbReference type="Rhea" id="RHEA-COMP:13883"/>
        <dbReference type="ChEBI" id="CHEBI:15377"/>
        <dbReference type="ChEBI" id="CHEBI:15378"/>
        <dbReference type="ChEBI" id="CHEBI:59874"/>
        <dbReference type="ChEBI" id="CHEBI:78442"/>
        <dbReference type="ChEBI" id="CHEBI:138191"/>
        <dbReference type="EC" id="3.1.1.29"/>
    </reaction>
</comment>
<dbReference type="Gene3D" id="3.40.1490.10">
    <property type="entry name" value="Bit1"/>
    <property type="match status" value="1"/>
</dbReference>
<name>A0A7S4C361_CHRCT</name>
<dbReference type="SUPFAM" id="SSF102462">
    <property type="entry name" value="Peptidyl-tRNA hydrolase II"/>
    <property type="match status" value="1"/>
</dbReference>
<dbReference type="GO" id="GO:0005829">
    <property type="term" value="C:cytosol"/>
    <property type="evidence" value="ECO:0007669"/>
    <property type="project" value="TreeGrafter"/>
</dbReference>
<evidence type="ECO:0000256" key="2">
    <source>
        <dbReference type="ARBA" id="ARBA00022801"/>
    </source>
</evidence>
<accession>A0A7S4C361</accession>
<reference evidence="5" key="1">
    <citation type="submission" date="2021-01" db="EMBL/GenBank/DDBJ databases">
        <authorList>
            <person name="Corre E."/>
            <person name="Pelletier E."/>
            <person name="Niang G."/>
            <person name="Scheremetjew M."/>
            <person name="Finn R."/>
            <person name="Kale V."/>
            <person name="Holt S."/>
            <person name="Cochrane G."/>
            <person name="Meng A."/>
            <person name="Brown T."/>
            <person name="Cohen L."/>
        </authorList>
    </citation>
    <scope>NUCLEOTIDE SEQUENCE</scope>
    <source>
        <strain evidence="5">CCMP645</strain>
    </source>
</reference>
<dbReference type="EMBL" id="HBIZ01061668">
    <property type="protein sequence ID" value="CAE0785521.1"/>
    <property type="molecule type" value="Transcribed_RNA"/>
</dbReference>